<dbReference type="Pfam" id="PF01739">
    <property type="entry name" value="CheR"/>
    <property type="match status" value="1"/>
</dbReference>
<dbReference type="InterPro" id="IPR000780">
    <property type="entry name" value="CheR_MeTrfase"/>
</dbReference>
<dbReference type="InterPro" id="IPR050903">
    <property type="entry name" value="Bact_Chemotaxis_MeTrfase"/>
</dbReference>
<dbReference type="AlphaFoldDB" id="A0A367ZQL8"/>
<evidence type="ECO:0000313" key="8">
    <source>
        <dbReference type="Proteomes" id="UP000252355"/>
    </source>
</evidence>
<accession>A0A367ZQL8</accession>
<keyword evidence="5" id="KW-0949">S-adenosyl-L-methionine</keyword>
<keyword evidence="3 7" id="KW-0489">Methyltransferase</keyword>
<name>A0A367ZQL8_9BACT</name>
<dbReference type="EC" id="2.1.1.80" evidence="2"/>
<dbReference type="GO" id="GO:0008983">
    <property type="term" value="F:protein-glutamate O-methyltransferase activity"/>
    <property type="evidence" value="ECO:0007669"/>
    <property type="project" value="UniProtKB-EC"/>
</dbReference>
<dbReference type="SUPFAM" id="SSF53335">
    <property type="entry name" value="S-adenosyl-L-methionine-dependent methyltransferases"/>
    <property type="match status" value="1"/>
</dbReference>
<dbReference type="SMART" id="SM00138">
    <property type="entry name" value="MeTrc"/>
    <property type="match status" value="1"/>
</dbReference>
<evidence type="ECO:0000256" key="2">
    <source>
        <dbReference type="ARBA" id="ARBA00012534"/>
    </source>
</evidence>
<dbReference type="InterPro" id="IPR036804">
    <property type="entry name" value="CheR_N_sf"/>
</dbReference>
<dbReference type="PANTHER" id="PTHR24422">
    <property type="entry name" value="CHEMOTAXIS PROTEIN METHYLTRANSFERASE"/>
    <property type="match status" value="1"/>
</dbReference>
<comment type="caution">
    <text evidence="7">The sequence shown here is derived from an EMBL/GenBank/DDBJ whole genome shotgun (WGS) entry which is preliminary data.</text>
</comment>
<dbReference type="InterPro" id="IPR022642">
    <property type="entry name" value="CheR_C"/>
</dbReference>
<dbReference type="PRINTS" id="PR00996">
    <property type="entry name" value="CHERMTFRASE"/>
</dbReference>
<dbReference type="Gene3D" id="1.10.155.10">
    <property type="entry name" value="Chemotaxis receptor methyltransferase CheR, N-terminal domain"/>
    <property type="match status" value="1"/>
</dbReference>
<evidence type="ECO:0000256" key="1">
    <source>
        <dbReference type="ARBA" id="ARBA00001541"/>
    </source>
</evidence>
<dbReference type="GO" id="GO:0032259">
    <property type="term" value="P:methylation"/>
    <property type="evidence" value="ECO:0007669"/>
    <property type="project" value="UniProtKB-KW"/>
</dbReference>
<feature type="domain" description="CheR-type methyltransferase" evidence="6">
    <location>
        <begin position="15"/>
        <end position="273"/>
    </location>
</feature>
<gene>
    <name evidence="7" type="ORF">OZSIB_3641</name>
</gene>
<proteinExistence type="predicted"/>
<dbReference type="SUPFAM" id="SSF47757">
    <property type="entry name" value="Chemotaxis receptor methyltransferase CheR, N-terminal domain"/>
    <property type="match status" value="1"/>
</dbReference>
<sequence length="301" mass="34213">MNHQDPPPSSPPPGLTWTEENYRALARFVQSYSGIIMERVAQKGVRERLTQHIQSLGISSIDDYLLLLQSPKSAALRGELISLITVSESYFFRNPDQFRYIARTLLPRLAANRQELGLRREIRVLSAGCSTGEETYSLAAICLWFQRRHPDLAITVVGADINPRNVELARAGIYRDRSFRQVSRDLRHEFGFPLYREIPEGYAVEEELRRFVQFKTLNLKDPDALKCHAGSDIIMCRNVLIYFEETFRNALLQTFQGLLNPGGMLFLGETESLAAVPAGFELVPCLRAYGYRKLHPSGHTP</sequence>
<dbReference type="Gene3D" id="3.40.50.150">
    <property type="entry name" value="Vaccinia Virus protein VP39"/>
    <property type="match status" value="1"/>
</dbReference>
<dbReference type="CDD" id="cd02440">
    <property type="entry name" value="AdoMet_MTases"/>
    <property type="match status" value="1"/>
</dbReference>
<keyword evidence="4 7" id="KW-0808">Transferase</keyword>
<evidence type="ECO:0000256" key="5">
    <source>
        <dbReference type="ARBA" id="ARBA00022691"/>
    </source>
</evidence>
<comment type="catalytic activity">
    <reaction evidence="1">
        <text>L-glutamyl-[protein] + S-adenosyl-L-methionine = [protein]-L-glutamate 5-O-methyl ester + S-adenosyl-L-homocysteine</text>
        <dbReference type="Rhea" id="RHEA:24452"/>
        <dbReference type="Rhea" id="RHEA-COMP:10208"/>
        <dbReference type="Rhea" id="RHEA-COMP:10311"/>
        <dbReference type="ChEBI" id="CHEBI:29973"/>
        <dbReference type="ChEBI" id="CHEBI:57856"/>
        <dbReference type="ChEBI" id="CHEBI:59789"/>
        <dbReference type="ChEBI" id="CHEBI:82795"/>
        <dbReference type="EC" id="2.1.1.80"/>
    </reaction>
</comment>
<reference evidence="7 8" key="1">
    <citation type="submission" date="2018-05" db="EMBL/GenBank/DDBJ databases">
        <title>A metagenomic window into the 2 km-deep terrestrial subsurface aquifer revealed taxonomically and functionally diverse microbial community comprising novel uncultured bacterial lineages.</title>
        <authorList>
            <person name="Kadnikov V.V."/>
            <person name="Mardanov A.V."/>
            <person name="Beletsky A.V."/>
            <person name="Banks D."/>
            <person name="Pimenov N.V."/>
            <person name="Frank Y.A."/>
            <person name="Karnachuk O.V."/>
            <person name="Ravin N.V."/>
        </authorList>
    </citation>
    <scope>NUCLEOTIDE SEQUENCE [LARGE SCALE GENOMIC DNA]</scope>
    <source>
        <strain evidence="7">BY5</strain>
    </source>
</reference>
<dbReference type="InterPro" id="IPR029063">
    <property type="entry name" value="SAM-dependent_MTases_sf"/>
</dbReference>
<organism evidence="7 8">
    <name type="scientific">Candidatus Ozemobacter sibiricus</name>
    <dbReference type="NCBI Taxonomy" id="2268124"/>
    <lineage>
        <taxon>Bacteria</taxon>
        <taxon>Candidatus Ozemobacteria</taxon>
        <taxon>Candidatus Ozemobacterales</taxon>
        <taxon>Candidatus Ozemobacteraceae</taxon>
        <taxon>Candidatus Ozemobacter</taxon>
    </lineage>
</organism>
<evidence type="ECO:0000256" key="4">
    <source>
        <dbReference type="ARBA" id="ARBA00022679"/>
    </source>
</evidence>
<dbReference type="PROSITE" id="PS50123">
    <property type="entry name" value="CHER"/>
    <property type="match status" value="1"/>
</dbReference>
<dbReference type="Proteomes" id="UP000252355">
    <property type="component" value="Unassembled WGS sequence"/>
</dbReference>
<evidence type="ECO:0000256" key="3">
    <source>
        <dbReference type="ARBA" id="ARBA00022603"/>
    </source>
</evidence>
<evidence type="ECO:0000259" key="6">
    <source>
        <dbReference type="PROSITE" id="PS50123"/>
    </source>
</evidence>
<dbReference type="EMBL" id="QOQW01000008">
    <property type="protein sequence ID" value="RCK80137.1"/>
    <property type="molecule type" value="Genomic_DNA"/>
</dbReference>
<evidence type="ECO:0000313" key="7">
    <source>
        <dbReference type="EMBL" id="RCK80137.1"/>
    </source>
</evidence>
<dbReference type="PANTHER" id="PTHR24422:SF19">
    <property type="entry name" value="CHEMOTAXIS PROTEIN METHYLTRANSFERASE"/>
    <property type="match status" value="1"/>
</dbReference>
<protein>
    <recommendedName>
        <fullName evidence="2">protein-glutamate O-methyltransferase</fullName>
        <ecNumber evidence="2">2.1.1.80</ecNumber>
    </recommendedName>
</protein>